<dbReference type="PANTHER" id="PTHR28544">
    <property type="entry name" value="PROTEIN FAM45A-RELATED"/>
    <property type="match status" value="1"/>
</dbReference>
<dbReference type="AlphaFoldDB" id="A0A6B2L921"/>
<dbReference type="EMBL" id="GIBP01004436">
    <property type="protein sequence ID" value="NDV33405.1"/>
    <property type="molecule type" value="Transcribed_RNA"/>
</dbReference>
<name>A0A6B2L921_9EUKA</name>
<proteinExistence type="inferred from homology"/>
<dbReference type="GO" id="GO:0031267">
    <property type="term" value="F:small GTPase binding"/>
    <property type="evidence" value="ECO:0007669"/>
    <property type="project" value="TreeGrafter"/>
</dbReference>
<evidence type="ECO:0000256" key="5">
    <source>
        <dbReference type="SAM" id="Coils"/>
    </source>
</evidence>
<dbReference type="InterPro" id="IPR037516">
    <property type="entry name" value="Tripartite_DENN"/>
</dbReference>
<feature type="domain" description="UDENN" evidence="6">
    <location>
        <begin position="1"/>
        <end position="331"/>
    </location>
</feature>
<organism evidence="7">
    <name type="scientific">Arcella intermedia</name>
    <dbReference type="NCBI Taxonomy" id="1963864"/>
    <lineage>
        <taxon>Eukaryota</taxon>
        <taxon>Amoebozoa</taxon>
        <taxon>Tubulinea</taxon>
        <taxon>Elardia</taxon>
        <taxon>Arcellinida</taxon>
        <taxon>Sphaerothecina</taxon>
        <taxon>Arcellidae</taxon>
        <taxon>Arcella</taxon>
    </lineage>
</organism>
<dbReference type="InterPro" id="IPR042431">
    <property type="entry name" value="FAM45"/>
</dbReference>
<dbReference type="GO" id="GO:2000641">
    <property type="term" value="P:regulation of early endosome to late endosome transport"/>
    <property type="evidence" value="ECO:0007669"/>
    <property type="project" value="TreeGrafter"/>
</dbReference>
<evidence type="ECO:0000256" key="3">
    <source>
        <dbReference type="ARBA" id="ARBA00022658"/>
    </source>
</evidence>
<dbReference type="GO" id="GO:0005770">
    <property type="term" value="C:late endosome"/>
    <property type="evidence" value="ECO:0007669"/>
    <property type="project" value="UniProtKB-SubCell"/>
</dbReference>
<evidence type="ECO:0000256" key="2">
    <source>
        <dbReference type="ARBA" id="ARBA00008641"/>
    </source>
</evidence>
<dbReference type="GO" id="GO:0015031">
    <property type="term" value="P:protein transport"/>
    <property type="evidence" value="ECO:0007669"/>
    <property type="project" value="TreeGrafter"/>
</dbReference>
<comment type="similarity">
    <text evidence="2">Belongs to the DENND10 family.</text>
</comment>
<dbReference type="PANTHER" id="PTHR28544:SF1">
    <property type="entry name" value="DENN DOMAIN-CONTAINING PROTEIN 10-RELATED"/>
    <property type="match status" value="1"/>
</dbReference>
<sequence>MTTWRHLPFEASAEFEGIGINRSFIKTISPSQSLQSFSKYKDKWIYIITTESNPFKNTRVQLFSLILFTTEFNPEKYFHLLGIMEDYYKSTNNPVKILQVFLDVLTTTKHEYESNGSKVAFTSAQYNNKNHLLASPLIDVVKAFEINAWYIWSALLMKKRIIVYGDALAPLLKFVRALPLFVLHRQDWSLLRPYVALENEKEVNDLVKTGVYVAGVMTPATKGREDLYDLFIDLTNFDISVASHAEDDFVQTQVHQEFAKILSAALELEGVNDQKLISVIKNKTSELIKKLESLKKESYITIASLQNQDIPANMENFLYSVASAEGMTKIG</sequence>
<comment type="subcellular location">
    <subcellularLocation>
        <location evidence="1">Late endosome</location>
    </subcellularLocation>
</comment>
<evidence type="ECO:0000256" key="1">
    <source>
        <dbReference type="ARBA" id="ARBA00004603"/>
    </source>
</evidence>
<accession>A0A6B2L921</accession>
<dbReference type="Pfam" id="PF08616">
    <property type="entry name" value="SPA"/>
    <property type="match status" value="1"/>
</dbReference>
<keyword evidence="5" id="KW-0175">Coiled coil</keyword>
<dbReference type="GO" id="GO:0005085">
    <property type="term" value="F:guanyl-nucleotide exchange factor activity"/>
    <property type="evidence" value="ECO:0007669"/>
    <property type="project" value="UniProtKB-KW"/>
</dbReference>
<keyword evidence="3" id="KW-0344">Guanine-nucleotide releasing factor</keyword>
<reference evidence="7" key="1">
    <citation type="journal article" date="2020" name="J. Eukaryot. Microbiol.">
        <title>De novo Sequencing, Assembly and Annotation of the Transcriptome for the Free-Living Testate Amoeba Arcella intermedia.</title>
        <authorList>
            <person name="Ribeiro G.M."/>
            <person name="Porfirio-Sousa A.L."/>
            <person name="Maurer-Alcala X.X."/>
            <person name="Katz L.A."/>
            <person name="Lahr D.J.G."/>
        </authorList>
    </citation>
    <scope>NUCLEOTIDE SEQUENCE</scope>
</reference>
<evidence type="ECO:0000313" key="7">
    <source>
        <dbReference type="EMBL" id="NDV33405.1"/>
    </source>
</evidence>
<evidence type="ECO:0000256" key="4">
    <source>
        <dbReference type="ARBA" id="ARBA00022753"/>
    </source>
</evidence>
<evidence type="ECO:0000259" key="6">
    <source>
        <dbReference type="PROSITE" id="PS50211"/>
    </source>
</evidence>
<dbReference type="PROSITE" id="PS50211">
    <property type="entry name" value="DENN"/>
    <property type="match status" value="1"/>
</dbReference>
<protein>
    <recommendedName>
        <fullName evidence="6">UDENN domain-containing protein</fullName>
    </recommendedName>
</protein>
<keyword evidence="4" id="KW-0967">Endosome</keyword>
<feature type="coiled-coil region" evidence="5">
    <location>
        <begin position="277"/>
        <end position="308"/>
    </location>
</feature>